<dbReference type="EMBL" id="CP000112">
    <property type="protein sequence ID" value="ABB39995.1"/>
    <property type="molecule type" value="Genomic_DNA"/>
</dbReference>
<dbReference type="eggNOG" id="COG1149">
    <property type="taxonomic scope" value="Bacteria"/>
</dbReference>
<sequence>MKEIIVISGKGGTGKTSVTAALAATGPVKVLADCDVDAADLHLILQPEVRRTVDFYAGQLASVDPLLCIGCGSCADHCRFDAVTVAADGKWQIRPEFCEGCAVCLHVCPAQAVTMNDRKCGQWFVSDTRHGVMVHAALGIGQENSGKLVTTVRRESAAMAHKEGAQVLLTDGPPGIGCPVIACMSNADMALLVTEPSVSALHDLERAVQLARHFSLPCACVLNKSDVHRQTADEVRAFCLEHKVPVLAELPYDTAVTQAQLQGRSITETDPDRWRPVFENLWTTMLDMLENPAPRAETHIPVMQRVAG</sequence>
<dbReference type="RefSeq" id="WP_011368948.1">
    <property type="nucleotide sequence ID" value="NC_007519.1"/>
</dbReference>
<dbReference type="Pfam" id="PF14697">
    <property type="entry name" value="Fer4_21"/>
    <property type="match status" value="1"/>
</dbReference>
<name>Q30WF1_OLEA2</name>
<dbReference type="Proteomes" id="UP000002710">
    <property type="component" value="Chromosome"/>
</dbReference>
<gene>
    <name evidence="4" type="ordered locus">Dde_3201</name>
</gene>
<dbReference type="InterPro" id="IPR027417">
    <property type="entry name" value="P-loop_NTPase"/>
</dbReference>
<dbReference type="SUPFAM" id="SSF52540">
    <property type="entry name" value="P-loop containing nucleoside triphosphate hydrolases"/>
    <property type="match status" value="1"/>
</dbReference>
<dbReference type="Pfam" id="PF10609">
    <property type="entry name" value="ParA"/>
    <property type="match status" value="1"/>
</dbReference>
<dbReference type="PANTHER" id="PTHR43534">
    <property type="entry name" value="MIND SUPERFAMILY P-LOOP ATPASE CONTAINING AN INSERTED FERREDOXIN DOMAIN"/>
    <property type="match status" value="1"/>
</dbReference>
<dbReference type="CDD" id="cd03110">
    <property type="entry name" value="SIMIBI_bact_arch"/>
    <property type="match status" value="1"/>
</dbReference>
<evidence type="ECO:0000256" key="1">
    <source>
        <dbReference type="ARBA" id="ARBA00022741"/>
    </source>
</evidence>
<dbReference type="STRING" id="207559.Dde_3201"/>
<evidence type="ECO:0000313" key="5">
    <source>
        <dbReference type="Proteomes" id="UP000002710"/>
    </source>
</evidence>
<feature type="domain" description="4Fe-4S ferredoxin-type" evidence="3">
    <location>
        <begin position="89"/>
        <end position="118"/>
    </location>
</feature>
<evidence type="ECO:0000256" key="2">
    <source>
        <dbReference type="ARBA" id="ARBA00022840"/>
    </source>
</evidence>
<dbReference type="AlphaFoldDB" id="Q30WF1"/>
<evidence type="ECO:0000313" key="4">
    <source>
        <dbReference type="EMBL" id="ABB39995.1"/>
    </source>
</evidence>
<dbReference type="InterPro" id="IPR033756">
    <property type="entry name" value="YlxH/NBP35"/>
</dbReference>
<feature type="domain" description="4Fe-4S ferredoxin-type" evidence="3">
    <location>
        <begin position="59"/>
        <end position="88"/>
    </location>
</feature>
<dbReference type="Gene3D" id="3.40.50.300">
    <property type="entry name" value="P-loop containing nucleotide triphosphate hydrolases"/>
    <property type="match status" value="1"/>
</dbReference>
<dbReference type="PANTHER" id="PTHR43534:SF1">
    <property type="entry name" value="4FE-4S CLUSTER CONTAINING PARA FAMILY ATPASE PROTEIN"/>
    <property type="match status" value="1"/>
</dbReference>
<evidence type="ECO:0000259" key="3">
    <source>
        <dbReference type="PROSITE" id="PS51379"/>
    </source>
</evidence>
<dbReference type="KEGG" id="dde:Dde_3201"/>
<accession>Q30WF1</accession>
<dbReference type="SUPFAM" id="SSF54862">
    <property type="entry name" value="4Fe-4S ferredoxins"/>
    <property type="match status" value="1"/>
</dbReference>
<dbReference type="InterPro" id="IPR017896">
    <property type="entry name" value="4Fe4S_Fe-S-bd"/>
</dbReference>
<organism evidence="4 5">
    <name type="scientific">Oleidesulfovibrio alaskensis (strain ATCC BAA-1058 / DSM 17464 / G20)</name>
    <name type="common">Desulfovibrio alaskensis</name>
    <dbReference type="NCBI Taxonomy" id="207559"/>
    <lineage>
        <taxon>Bacteria</taxon>
        <taxon>Pseudomonadati</taxon>
        <taxon>Thermodesulfobacteriota</taxon>
        <taxon>Desulfovibrionia</taxon>
        <taxon>Desulfovibrionales</taxon>
        <taxon>Desulfovibrionaceae</taxon>
        <taxon>Oleidesulfovibrio</taxon>
    </lineage>
</organism>
<dbReference type="PROSITE" id="PS51379">
    <property type="entry name" value="4FE4S_FER_2"/>
    <property type="match status" value="2"/>
</dbReference>
<reference evidence="4 5" key="1">
    <citation type="journal article" date="2011" name="J. Bacteriol.">
        <title>Complete genome sequence and updated annotation of Desulfovibrio alaskensis G20.</title>
        <authorList>
            <person name="Hauser L.J."/>
            <person name="Land M.L."/>
            <person name="Brown S.D."/>
            <person name="Larimer F."/>
            <person name="Keller K.L."/>
            <person name="Rapp-Giles B.J."/>
            <person name="Price M.N."/>
            <person name="Lin M."/>
            <person name="Bruce D.C."/>
            <person name="Detter J.C."/>
            <person name="Tapia R."/>
            <person name="Han C.S."/>
            <person name="Goodwin L.A."/>
            <person name="Cheng J.F."/>
            <person name="Pitluck S."/>
            <person name="Copeland A."/>
            <person name="Lucas S."/>
            <person name="Nolan M."/>
            <person name="Lapidus A.L."/>
            <person name="Palumbo A.V."/>
            <person name="Wall J.D."/>
        </authorList>
    </citation>
    <scope>NUCLEOTIDE SEQUENCE [LARGE SCALE GENOMIC DNA]</scope>
    <source>
        <strain evidence="5">ATCC BAA 1058 / DSM 17464 / G20</strain>
    </source>
</reference>
<dbReference type="HOGENOM" id="CLU_067767_1_0_7"/>
<proteinExistence type="predicted"/>
<protein>
    <submittedName>
        <fullName evidence="4">Cobyrinic acid ac-diamide synthase</fullName>
    </submittedName>
</protein>
<keyword evidence="2" id="KW-0067">ATP-binding</keyword>
<keyword evidence="1" id="KW-0547">Nucleotide-binding</keyword>
<dbReference type="Gene3D" id="3.30.70.20">
    <property type="match status" value="1"/>
</dbReference>
<keyword evidence="5" id="KW-1185">Reference proteome</keyword>